<reference evidence="1 2" key="2">
    <citation type="journal article" date="2015" name="Arch. Virol.">
        <title>Complete genome sequence analysis and identification of putative metallo-beta-lactamase and SpoIIIE homologs in Bacillus cereus group phage BCP8-2, a new member of the proposed Bastille-like group.</title>
        <authorList>
            <person name="Asare P.T."/>
            <person name="Bandara N."/>
            <person name="Jeong T.Y."/>
            <person name="Ryu S."/>
            <person name="Klumpp J."/>
            <person name="Kim K.P."/>
        </authorList>
    </citation>
    <scope>NUCLEOTIDE SEQUENCE [LARGE SCALE GENOMIC DNA]</scope>
    <source>
        <strain evidence="1">BCP8-2</strain>
    </source>
</reference>
<name>A0A0E3D9F6_9CAUD</name>
<dbReference type="GeneID" id="24723351"/>
<evidence type="ECO:0000313" key="2">
    <source>
        <dbReference type="Proteomes" id="UP000033014"/>
    </source>
</evidence>
<dbReference type="RefSeq" id="YP_009149648.1">
    <property type="nucleotide sequence ID" value="NC_027355.1"/>
</dbReference>
<reference evidence="2" key="1">
    <citation type="submission" date="2014-01" db="EMBL/GenBank/DDBJ databases">
        <title>Genomic and Proteomic Analysis of Broad Host Range Virulent Bacillus Group Phage BCP8-2 Leading To the Creation of New Genus within Myoviruses.</title>
        <authorList>
            <person name="Bandara N."/>
            <person name="Asare P.T."/>
            <person name="Kim K.P."/>
        </authorList>
    </citation>
    <scope>NUCLEOTIDE SEQUENCE [LARGE SCALE GENOMIC DNA]</scope>
</reference>
<keyword evidence="2" id="KW-1185">Reference proteome</keyword>
<proteinExistence type="predicted"/>
<protein>
    <submittedName>
        <fullName evidence="1">Uncharacterized protein</fullName>
    </submittedName>
</protein>
<gene>
    <name evidence="1" type="ORF">BCP8-2_087</name>
</gene>
<dbReference type="KEGG" id="vg:24723351"/>
<sequence length="47" mass="5833">MSREEKIRWIIEGWDMLGEAYTREELEAWDDAKLDHEMKWLDHLLDK</sequence>
<dbReference type="Proteomes" id="UP000033014">
    <property type="component" value="Segment"/>
</dbReference>
<dbReference type="OrthoDB" id="26830at10239"/>
<organism evidence="1 2">
    <name type="scientific">Bacillus phage BCP8-2</name>
    <dbReference type="NCBI Taxonomy" id="1129192"/>
    <lineage>
        <taxon>Viruses</taxon>
        <taxon>Duplodnaviria</taxon>
        <taxon>Heunggongvirae</taxon>
        <taxon>Uroviricota</taxon>
        <taxon>Caudoviricetes</taxon>
        <taxon>Herelleviridae</taxon>
        <taxon>Bastillevirinae</taxon>
        <taxon>Caeruleovirus</taxon>
        <taxon>Caeruleovirus BCP82</taxon>
    </lineage>
</organism>
<dbReference type="EMBL" id="KJ081346">
    <property type="protein sequence ID" value="AHJ87125.1"/>
    <property type="molecule type" value="Genomic_DNA"/>
</dbReference>
<evidence type="ECO:0000313" key="1">
    <source>
        <dbReference type="EMBL" id="AHJ87125.1"/>
    </source>
</evidence>
<accession>A0A0E3D9F6</accession>